<dbReference type="RefSeq" id="WP_188714590.1">
    <property type="nucleotide sequence ID" value="NZ_BMIV01000003.1"/>
</dbReference>
<evidence type="ECO:0000313" key="2">
    <source>
        <dbReference type="Proteomes" id="UP000640509"/>
    </source>
</evidence>
<evidence type="ECO:0008006" key="3">
    <source>
        <dbReference type="Google" id="ProtNLM"/>
    </source>
</evidence>
<sequence length="375" mass="42932">MTADRPPAWRRAWSAWRLRWKRRKLLWRCLRAARDLTPLSDRTAAIRPGDILCLATVRNEMLRLPQFLDHYRRLGVTAFLIVDNASTDGTDGFLRDQPDVSVWRAAGGYRAARFGMTWLGALLFRYGHGHWCLTVDADELLVYPDWDRRPLPELTAHLDAVGRPAMGAMMLDLYPRGPLDRADAGPQATLTERLPWFDPSPYRCRVVAPKRNRILHGGVRERVFFPHDPDRGPTLNKLPLVRWNRRYVYVNSTHSLLPPRLNDEYDGPGDPRLSGVLLHGKFLPDSPARASEELVRRQHFVAPQEYRGYHAAIAEAPTLWHEGSVRYEGWGQLLGLGLMGRDNGSPVTVELLMVFLPGACIRPGNVFLICRHYRW</sequence>
<organism evidence="1 2">
    <name type="scientific">Paracoccus acridae</name>
    <dbReference type="NCBI Taxonomy" id="1795310"/>
    <lineage>
        <taxon>Bacteria</taxon>
        <taxon>Pseudomonadati</taxon>
        <taxon>Pseudomonadota</taxon>
        <taxon>Alphaproteobacteria</taxon>
        <taxon>Rhodobacterales</taxon>
        <taxon>Paracoccaceae</taxon>
        <taxon>Paracoccus</taxon>
    </lineage>
</organism>
<proteinExistence type="predicted"/>
<dbReference type="Pfam" id="PF13704">
    <property type="entry name" value="Glyco_tranf_2_4"/>
    <property type="match status" value="1"/>
</dbReference>
<comment type="caution">
    <text evidence="1">The sequence shown here is derived from an EMBL/GenBank/DDBJ whole genome shotgun (WGS) entry which is preliminary data.</text>
</comment>
<accession>A0ABQ1VFM7</accession>
<evidence type="ECO:0000313" key="1">
    <source>
        <dbReference type="EMBL" id="GGF63026.1"/>
    </source>
</evidence>
<dbReference type="Proteomes" id="UP000640509">
    <property type="component" value="Unassembled WGS sequence"/>
</dbReference>
<reference evidence="2" key="1">
    <citation type="journal article" date="2019" name="Int. J. Syst. Evol. Microbiol.">
        <title>The Global Catalogue of Microorganisms (GCM) 10K type strain sequencing project: providing services to taxonomists for standard genome sequencing and annotation.</title>
        <authorList>
            <consortium name="The Broad Institute Genomics Platform"/>
            <consortium name="The Broad Institute Genome Sequencing Center for Infectious Disease"/>
            <person name="Wu L."/>
            <person name="Ma J."/>
        </authorList>
    </citation>
    <scope>NUCLEOTIDE SEQUENCE [LARGE SCALE GENOMIC DNA]</scope>
    <source>
        <strain evidence="2">CGMCC 1.15419</strain>
    </source>
</reference>
<gene>
    <name evidence="1" type="ORF">GCM10011402_13860</name>
</gene>
<protein>
    <recommendedName>
        <fullName evidence="3">Glycosyltransferase family 2 protein</fullName>
    </recommendedName>
</protein>
<dbReference type="Gene3D" id="3.90.550.10">
    <property type="entry name" value="Spore Coat Polysaccharide Biosynthesis Protein SpsA, Chain A"/>
    <property type="match status" value="1"/>
</dbReference>
<keyword evidence="2" id="KW-1185">Reference proteome</keyword>
<dbReference type="EMBL" id="BMIV01000003">
    <property type="protein sequence ID" value="GGF63026.1"/>
    <property type="molecule type" value="Genomic_DNA"/>
</dbReference>
<dbReference type="CDD" id="cd00761">
    <property type="entry name" value="Glyco_tranf_GTA_type"/>
    <property type="match status" value="1"/>
</dbReference>
<name>A0ABQ1VFM7_9RHOB</name>
<dbReference type="InterPro" id="IPR029044">
    <property type="entry name" value="Nucleotide-diphossugar_trans"/>
</dbReference>
<dbReference type="SUPFAM" id="SSF53448">
    <property type="entry name" value="Nucleotide-diphospho-sugar transferases"/>
    <property type="match status" value="1"/>
</dbReference>